<dbReference type="GO" id="GO:0046872">
    <property type="term" value="F:metal ion binding"/>
    <property type="evidence" value="ECO:0007669"/>
    <property type="project" value="UniProtKB-KW"/>
</dbReference>
<evidence type="ECO:0000256" key="1">
    <source>
        <dbReference type="ARBA" id="ARBA00001400"/>
    </source>
</evidence>
<keyword evidence="5" id="KW-0004">4Fe-4S</keyword>
<evidence type="ECO:0000256" key="10">
    <source>
        <dbReference type="ARBA" id="ARBA00023014"/>
    </source>
</evidence>
<evidence type="ECO:0000256" key="2">
    <source>
        <dbReference type="ARBA" id="ARBA00006521"/>
    </source>
</evidence>
<dbReference type="GO" id="GO:0006281">
    <property type="term" value="P:DNA repair"/>
    <property type="evidence" value="ECO:0007669"/>
    <property type="project" value="UniProtKB-KW"/>
</dbReference>
<proteinExistence type="inferred from homology"/>
<evidence type="ECO:0000256" key="8">
    <source>
        <dbReference type="ARBA" id="ARBA00022801"/>
    </source>
</evidence>
<dbReference type="eggNOG" id="COG1573">
    <property type="taxonomic scope" value="Bacteria"/>
</dbReference>
<evidence type="ECO:0000256" key="9">
    <source>
        <dbReference type="ARBA" id="ARBA00023004"/>
    </source>
</evidence>
<dbReference type="SUPFAM" id="SSF52141">
    <property type="entry name" value="Uracil-DNA glycosylase-like"/>
    <property type="match status" value="1"/>
</dbReference>
<keyword evidence="7" id="KW-0227">DNA damage</keyword>
<dbReference type="NCBIfam" id="TIGR00758">
    <property type="entry name" value="UDG_fam4"/>
    <property type="match status" value="1"/>
</dbReference>
<evidence type="ECO:0000256" key="6">
    <source>
        <dbReference type="ARBA" id="ARBA00022723"/>
    </source>
</evidence>
<comment type="similarity">
    <text evidence="2">Belongs to the uracil-DNA glycosylase (UDG) superfamily. Type 4 (UDGa) family.</text>
</comment>
<evidence type="ECO:0000256" key="11">
    <source>
        <dbReference type="ARBA" id="ARBA00023204"/>
    </source>
</evidence>
<keyword evidence="8" id="KW-0378">Hydrolase</keyword>
<evidence type="ECO:0000313" key="13">
    <source>
        <dbReference type="EMBL" id="EHL32828.1"/>
    </source>
</evidence>
<dbReference type="Proteomes" id="UP000002770">
    <property type="component" value="Unassembled WGS sequence"/>
</dbReference>
<dbReference type="SMART" id="SM00986">
    <property type="entry name" value="UDG"/>
    <property type="match status" value="1"/>
</dbReference>
<accession>G9EIR0</accession>
<evidence type="ECO:0000256" key="5">
    <source>
        <dbReference type="ARBA" id="ARBA00022485"/>
    </source>
</evidence>
<dbReference type="InterPro" id="IPR051536">
    <property type="entry name" value="UDG_Type-4/5"/>
</dbReference>
<evidence type="ECO:0000256" key="4">
    <source>
        <dbReference type="ARBA" id="ARBA00019403"/>
    </source>
</evidence>
<dbReference type="PANTHER" id="PTHR33693:SF1">
    <property type="entry name" value="TYPE-4 URACIL-DNA GLYCOSYLASE"/>
    <property type="match status" value="1"/>
</dbReference>
<dbReference type="AlphaFoldDB" id="G9EIR0"/>
<evidence type="ECO:0000313" key="14">
    <source>
        <dbReference type="Proteomes" id="UP000002770"/>
    </source>
</evidence>
<dbReference type="SMART" id="SM00987">
    <property type="entry name" value="UreE_C"/>
    <property type="match status" value="1"/>
</dbReference>
<dbReference type="InterPro" id="IPR036895">
    <property type="entry name" value="Uracil-DNA_glycosylase-like_sf"/>
</dbReference>
<keyword evidence="14" id="KW-1185">Reference proteome</keyword>
<dbReference type="InParanoid" id="G9EIR0"/>
<evidence type="ECO:0000256" key="7">
    <source>
        <dbReference type="ARBA" id="ARBA00022763"/>
    </source>
</evidence>
<dbReference type="EC" id="3.2.2.27" evidence="3"/>
<keyword evidence="11" id="KW-0234">DNA repair</keyword>
<dbReference type="STRING" id="658187.LDG_5066"/>
<gene>
    <name evidence="13" type="ORF">LDG_5066</name>
</gene>
<feature type="domain" description="Uracil-DNA glycosylase-like" evidence="12">
    <location>
        <begin position="96"/>
        <end position="242"/>
    </location>
</feature>
<organism evidence="13 14">
    <name type="scientific">Legionella drancourtii LLAP12</name>
    <dbReference type="NCBI Taxonomy" id="658187"/>
    <lineage>
        <taxon>Bacteria</taxon>
        <taxon>Pseudomonadati</taxon>
        <taxon>Pseudomonadota</taxon>
        <taxon>Gammaproteobacteria</taxon>
        <taxon>Legionellales</taxon>
        <taxon>Legionellaceae</taxon>
        <taxon>Legionella</taxon>
    </lineage>
</organism>
<dbReference type="GO" id="GO:0004844">
    <property type="term" value="F:uracil DNA N-glycosylase activity"/>
    <property type="evidence" value="ECO:0007669"/>
    <property type="project" value="UniProtKB-EC"/>
</dbReference>
<dbReference type="Pfam" id="PF03167">
    <property type="entry name" value="UDG"/>
    <property type="match status" value="1"/>
</dbReference>
<reference evidence="13 14" key="1">
    <citation type="journal article" date="2011" name="BMC Genomics">
        <title>Insight into cross-talk between intra-amoebal pathogens.</title>
        <authorList>
            <person name="Gimenez G."/>
            <person name="Bertelli C."/>
            <person name="Moliner C."/>
            <person name="Robert C."/>
            <person name="Raoult D."/>
            <person name="Fournier P.E."/>
            <person name="Greub G."/>
        </authorList>
    </citation>
    <scope>NUCLEOTIDE SEQUENCE [LARGE SCALE GENOMIC DNA]</scope>
    <source>
        <strain evidence="13 14">LLAP12</strain>
    </source>
</reference>
<dbReference type="InterPro" id="IPR005273">
    <property type="entry name" value="Ura-DNA_glyco_family4"/>
</dbReference>
<protein>
    <recommendedName>
        <fullName evidence="4">Type-4 uracil-DNA glycosylase</fullName>
        <ecNumber evidence="3">3.2.2.27</ecNumber>
    </recommendedName>
</protein>
<sequence>MSVQKDYLYSYIKNTNYSVQLNYISKLFNHVAQTKIVHLLLSAGVGRDPVTYRMLLMSDGLTTTYSACEEQLSALAKEVAACTRCPLHQTRKQTVFFRGSPQAKLMIIGEAPGFYEDQQGLPFVGKAGGLLNQMLQSVELFEQDFYIANVLKCRPPNNRDPQAAEIRQCSAYLSRQIELLQPSLILALGRFAGQFLLNKPLALKQLRNNVHYYKNTPFIVSYHPAYLLRKPADKKKTYLDLLAVKKFLQQQNSV</sequence>
<keyword evidence="6" id="KW-0479">Metal-binding</keyword>
<dbReference type="GO" id="GO:0051539">
    <property type="term" value="F:4 iron, 4 sulfur cluster binding"/>
    <property type="evidence" value="ECO:0007669"/>
    <property type="project" value="UniProtKB-KW"/>
</dbReference>
<evidence type="ECO:0000259" key="12">
    <source>
        <dbReference type="SMART" id="SM00986"/>
    </source>
</evidence>
<keyword evidence="9" id="KW-0408">Iron</keyword>
<comment type="catalytic activity">
    <reaction evidence="1">
        <text>Hydrolyzes single-stranded DNA or mismatched double-stranded DNA and polynucleotides, releasing free uracil.</text>
        <dbReference type="EC" id="3.2.2.27"/>
    </reaction>
</comment>
<dbReference type="EMBL" id="JH413793">
    <property type="protein sequence ID" value="EHL32828.1"/>
    <property type="molecule type" value="Genomic_DNA"/>
</dbReference>
<keyword evidence="10" id="KW-0411">Iron-sulfur</keyword>
<dbReference type="CDD" id="cd10030">
    <property type="entry name" value="UDG-F4_TTUDGA_SPO1dp_like"/>
    <property type="match status" value="1"/>
</dbReference>
<dbReference type="InterPro" id="IPR005122">
    <property type="entry name" value="Uracil-DNA_glycosylase-like"/>
</dbReference>
<dbReference type="PANTHER" id="PTHR33693">
    <property type="entry name" value="TYPE-5 URACIL-DNA GLYCOSYLASE"/>
    <property type="match status" value="1"/>
</dbReference>
<dbReference type="Gene3D" id="3.40.470.10">
    <property type="entry name" value="Uracil-DNA glycosylase-like domain"/>
    <property type="match status" value="1"/>
</dbReference>
<name>G9EIR0_9GAMM</name>
<dbReference type="HOGENOM" id="CLU_044815_1_3_6"/>
<evidence type="ECO:0000256" key="3">
    <source>
        <dbReference type="ARBA" id="ARBA00012030"/>
    </source>
</evidence>